<gene>
    <name evidence="10" type="primary">LOC108070804</name>
</gene>
<organism evidence="9 10">
    <name type="scientific">Drosophila kikkawai</name>
    <name type="common">Fruit fly</name>
    <dbReference type="NCBI Taxonomy" id="30033"/>
    <lineage>
        <taxon>Eukaryota</taxon>
        <taxon>Metazoa</taxon>
        <taxon>Ecdysozoa</taxon>
        <taxon>Arthropoda</taxon>
        <taxon>Hexapoda</taxon>
        <taxon>Insecta</taxon>
        <taxon>Pterygota</taxon>
        <taxon>Neoptera</taxon>
        <taxon>Endopterygota</taxon>
        <taxon>Diptera</taxon>
        <taxon>Brachycera</taxon>
        <taxon>Muscomorpha</taxon>
        <taxon>Ephydroidea</taxon>
        <taxon>Drosophilidae</taxon>
        <taxon>Drosophila</taxon>
        <taxon>Sophophora</taxon>
    </lineage>
</organism>
<evidence type="ECO:0000256" key="4">
    <source>
        <dbReference type="ARBA" id="ARBA00022786"/>
    </source>
</evidence>
<dbReference type="RefSeq" id="XP_017016894.1">
    <property type="nucleotide sequence ID" value="XM_017161405.3"/>
</dbReference>
<keyword evidence="3 6" id="KW-0863">Zinc-finger</keyword>
<dbReference type="PANTHER" id="PTHR15067:SF4">
    <property type="entry name" value="E3 UBIQUITIN-PROTEIN LIGASE RNF8"/>
    <property type="match status" value="1"/>
</dbReference>
<dbReference type="SUPFAM" id="SSF57850">
    <property type="entry name" value="RING/U-box"/>
    <property type="match status" value="1"/>
</dbReference>
<dbReference type="GeneID" id="108070804"/>
<keyword evidence="1" id="KW-0808">Transferase</keyword>
<dbReference type="AlphaFoldDB" id="A0A6P4HY11"/>
<proteinExistence type="predicted"/>
<dbReference type="InterPro" id="IPR013083">
    <property type="entry name" value="Znf_RING/FYVE/PHD"/>
</dbReference>
<dbReference type="GO" id="GO:0006511">
    <property type="term" value="P:ubiquitin-dependent protein catabolic process"/>
    <property type="evidence" value="ECO:0007669"/>
    <property type="project" value="TreeGrafter"/>
</dbReference>
<dbReference type="PROSITE" id="PS00518">
    <property type="entry name" value="ZF_RING_1"/>
    <property type="match status" value="1"/>
</dbReference>
<dbReference type="Gene3D" id="3.30.40.10">
    <property type="entry name" value="Zinc/RING finger domain, C3HC4 (zinc finger)"/>
    <property type="match status" value="1"/>
</dbReference>
<evidence type="ECO:0000313" key="9">
    <source>
        <dbReference type="Proteomes" id="UP001652661"/>
    </source>
</evidence>
<keyword evidence="2" id="KW-0479">Metal-binding</keyword>
<feature type="domain" description="RING-type" evidence="8">
    <location>
        <begin position="19"/>
        <end position="61"/>
    </location>
</feature>
<dbReference type="GO" id="GO:0008270">
    <property type="term" value="F:zinc ion binding"/>
    <property type="evidence" value="ECO:0007669"/>
    <property type="project" value="UniProtKB-KW"/>
</dbReference>
<dbReference type="Pfam" id="PF13639">
    <property type="entry name" value="zf-RING_2"/>
    <property type="match status" value="1"/>
</dbReference>
<dbReference type="PROSITE" id="PS50089">
    <property type="entry name" value="ZF_RING_2"/>
    <property type="match status" value="1"/>
</dbReference>
<accession>A0A6P4HY11</accession>
<evidence type="ECO:0000256" key="1">
    <source>
        <dbReference type="ARBA" id="ARBA00022679"/>
    </source>
</evidence>
<keyword evidence="5" id="KW-0862">Zinc</keyword>
<dbReference type="InterPro" id="IPR001841">
    <property type="entry name" value="Znf_RING"/>
</dbReference>
<reference evidence="9" key="1">
    <citation type="submission" date="2025-05" db="UniProtKB">
        <authorList>
            <consortium name="RefSeq"/>
        </authorList>
    </citation>
    <scope>NUCLEOTIDE SEQUENCE [LARGE SCALE GENOMIC DNA]</scope>
    <source>
        <strain evidence="9">14028-0561.14</strain>
    </source>
</reference>
<protein>
    <submittedName>
        <fullName evidence="10">Tripartite motif-containing protein 3</fullName>
    </submittedName>
</protein>
<evidence type="ECO:0000256" key="5">
    <source>
        <dbReference type="ARBA" id="ARBA00022833"/>
    </source>
</evidence>
<dbReference type="SMART" id="SM00184">
    <property type="entry name" value="RING"/>
    <property type="match status" value="1"/>
</dbReference>
<keyword evidence="7" id="KW-1133">Transmembrane helix</keyword>
<keyword evidence="9" id="KW-1185">Reference proteome</keyword>
<dbReference type="GO" id="GO:0061630">
    <property type="term" value="F:ubiquitin protein ligase activity"/>
    <property type="evidence" value="ECO:0007669"/>
    <property type="project" value="TreeGrafter"/>
</dbReference>
<keyword evidence="7" id="KW-0812">Transmembrane</keyword>
<dbReference type="Proteomes" id="UP001652661">
    <property type="component" value="Chromosome 2R"/>
</dbReference>
<feature type="transmembrane region" description="Helical" evidence="7">
    <location>
        <begin position="86"/>
        <end position="112"/>
    </location>
</feature>
<evidence type="ECO:0000256" key="3">
    <source>
        <dbReference type="ARBA" id="ARBA00022771"/>
    </source>
</evidence>
<evidence type="ECO:0000256" key="2">
    <source>
        <dbReference type="ARBA" id="ARBA00022723"/>
    </source>
</evidence>
<dbReference type="GO" id="GO:0005829">
    <property type="term" value="C:cytosol"/>
    <property type="evidence" value="ECO:0007669"/>
    <property type="project" value="TreeGrafter"/>
</dbReference>
<keyword evidence="7" id="KW-0472">Membrane</keyword>
<evidence type="ECO:0000256" key="7">
    <source>
        <dbReference type="SAM" id="Phobius"/>
    </source>
</evidence>
<evidence type="ECO:0000313" key="10">
    <source>
        <dbReference type="RefSeq" id="XP_017016894.1"/>
    </source>
</evidence>
<dbReference type="GO" id="GO:0016567">
    <property type="term" value="P:protein ubiquitination"/>
    <property type="evidence" value="ECO:0007669"/>
    <property type="project" value="TreeGrafter"/>
</dbReference>
<dbReference type="InterPro" id="IPR017907">
    <property type="entry name" value="Znf_RING_CS"/>
</dbReference>
<dbReference type="GO" id="GO:0000151">
    <property type="term" value="C:ubiquitin ligase complex"/>
    <property type="evidence" value="ECO:0007669"/>
    <property type="project" value="TreeGrafter"/>
</dbReference>
<keyword evidence="4" id="KW-0833">Ubl conjugation pathway</keyword>
<reference evidence="10" key="2">
    <citation type="submission" date="2025-08" db="UniProtKB">
        <authorList>
            <consortium name="RefSeq"/>
        </authorList>
    </citation>
    <scope>IDENTIFICATION</scope>
    <source>
        <strain evidence="10">14028-0561.14</strain>
        <tissue evidence="10">Whole fly</tissue>
    </source>
</reference>
<dbReference type="OrthoDB" id="9049620at2759"/>
<sequence>MPGPVEDENEDLAESEDLCAFCLDRIQNPERLHCNHAFCKTCLEIYLEERNWVAKSCPICRRSLGEPWARQGNAVRDFRGPGKYIIGWRLFGCMTLAIMLLSLVSFYLLLIYW</sequence>
<dbReference type="PANTHER" id="PTHR15067">
    <property type="entry name" value="E3 UBIQUITIN-PROTEIN LIGASE RNF8"/>
    <property type="match status" value="1"/>
</dbReference>
<evidence type="ECO:0000259" key="8">
    <source>
        <dbReference type="PROSITE" id="PS50089"/>
    </source>
</evidence>
<evidence type="ECO:0000256" key="6">
    <source>
        <dbReference type="PROSITE-ProRule" id="PRU00175"/>
    </source>
</evidence>
<name>A0A6P4HY11_DROKI</name>